<protein>
    <submittedName>
        <fullName evidence="3">Uncharacterized protein</fullName>
    </submittedName>
</protein>
<feature type="region of interest" description="Disordered" evidence="1">
    <location>
        <begin position="88"/>
        <end position="126"/>
    </location>
</feature>
<name>A0A316UGU0_9BASI</name>
<keyword evidence="2" id="KW-1133">Transmembrane helix</keyword>
<dbReference type="RefSeq" id="XP_025359078.1">
    <property type="nucleotide sequence ID" value="XM_025508599.1"/>
</dbReference>
<dbReference type="AlphaFoldDB" id="A0A316UGU0"/>
<evidence type="ECO:0000313" key="4">
    <source>
        <dbReference type="Proteomes" id="UP000245884"/>
    </source>
</evidence>
<keyword evidence="4" id="KW-1185">Reference proteome</keyword>
<feature type="region of interest" description="Disordered" evidence="1">
    <location>
        <begin position="1"/>
        <end position="22"/>
    </location>
</feature>
<evidence type="ECO:0000256" key="2">
    <source>
        <dbReference type="SAM" id="Phobius"/>
    </source>
</evidence>
<reference evidence="3 4" key="1">
    <citation type="journal article" date="2018" name="Mol. Biol. Evol.">
        <title>Broad Genomic Sampling Reveals a Smut Pathogenic Ancestry of the Fungal Clade Ustilaginomycotina.</title>
        <authorList>
            <person name="Kijpornyongpan T."/>
            <person name="Mondo S.J."/>
            <person name="Barry K."/>
            <person name="Sandor L."/>
            <person name="Lee J."/>
            <person name="Lipzen A."/>
            <person name="Pangilinan J."/>
            <person name="LaButti K."/>
            <person name="Hainaut M."/>
            <person name="Henrissat B."/>
            <person name="Grigoriev I.V."/>
            <person name="Spatafora J.W."/>
            <person name="Aime M.C."/>
        </authorList>
    </citation>
    <scope>NUCLEOTIDE SEQUENCE [LARGE SCALE GENOMIC DNA]</scope>
    <source>
        <strain evidence="3 4">MCA 5214</strain>
    </source>
</reference>
<dbReference type="Proteomes" id="UP000245884">
    <property type="component" value="Unassembled WGS sequence"/>
</dbReference>
<proteinExistence type="predicted"/>
<sequence>MNSNSMVATPASRGGGTERGKALGHSKRRFSLGVLAFTTFLYLLIAFSTMVSATNCCVIYGQCQPSTQCTVNNCSCQHARRSEMIRAIPGQGGHSFAGDARTDAKRTKSTAPNQPVLRSEVIEKDN</sequence>
<keyword evidence="2" id="KW-0812">Transmembrane</keyword>
<keyword evidence="2" id="KW-0472">Membrane</keyword>
<dbReference type="EMBL" id="KZ819681">
    <property type="protein sequence ID" value="PWN24466.1"/>
    <property type="molecule type" value="Genomic_DNA"/>
</dbReference>
<organism evidence="3 4">
    <name type="scientific">Jaminaea rosea</name>
    <dbReference type="NCBI Taxonomy" id="1569628"/>
    <lineage>
        <taxon>Eukaryota</taxon>
        <taxon>Fungi</taxon>
        <taxon>Dikarya</taxon>
        <taxon>Basidiomycota</taxon>
        <taxon>Ustilaginomycotina</taxon>
        <taxon>Exobasidiomycetes</taxon>
        <taxon>Microstromatales</taxon>
        <taxon>Microstromatales incertae sedis</taxon>
        <taxon>Jaminaea</taxon>
    </lineage>
</organism>
<evidence type="ECO:0000256" key="1">
    <source>
        <dbReference type="SAM" id="MobiDB-lite"/>
    </source>
</evidence>
<dbReference type="GeneID" id="37030422"/>
<gene>
    <name evidence="3" type="ORF">BDZ90DRAFT_263307</name>
</gene>
<evidence type="ECO:0000313" key="3">
    <source>
        <dbReference type="EMBL" id="PWN24466.1"/>
    </source>
</evidence>
<feature type="transmembrane region" description="Helical" evidence="2">
    <location>
        <begin position="30"/>
        <end position="53"/>
    </location>
</feature>
<accession>A0A316UGU0</accession>